<gene>
    <name evidence="2" type="ORF">XdyCFBP7245_17915</name>
</gene>
<feature type="region of interest" description="Disordered" evidence="1">
    <location>
        <begin position="1"/>
        <end position="77"/>
    </location>
</feature>
<comment type="caution">
    <text evidence="2">The sequence shown here is derived from an EMBL/GenBank/DDBJ whole genome shotgun (WGS) entry which is preliminary data.</text>
</comment>
<dbReference type="RefSeq" id="WP_104616872.1">
    <property type="nucleotide sequence ID" value="NZ_JBHLXZ010000030.1"/>
</dbReference>
<name>A0A2S7BZ87_9XANT</name>
<reference evidence="2 3" key="1">
    <citation type="submission" date="2016-08" db="EMBL/GenBank/DDBJ databases">
        <authorList>
            <person name="Seilhamer J.J."/>
        </authorList>
    </citation>
    <scope>NUCLEOTIDE SEQUENCE [LARGE SCALE GENOMIC DNA]</scope>
    <source>
        <strain evidence="2 3">CFBP7245</strain>
    </source>
</reference>
<evidence type="ECO:0000313" key="2">
    <source>
        <dbReference type="EMBL" id="PPU54540.1"/>
    </source>
</evidence>
<sequence>MTSPIRGASSSSYHYSNESNPESSPPQQRQPPNLPPSAQFAGLQHLSSRRRRPGELLNVRFSPEEPTVHDVPREDRTPGVVLRDDTALSASAGQLYAKYPRGLPDDVKMSTKRDPKLYAAYKDILKNNGYKG</sequence>
<evidence type="ECO:0000313" key="3">
    <source>
        <dbReference type="Proteomes" id="UP000238908"/>
    </source>
</evidence>
<organism evidence="2 3">
    <name type="scientific">Xanthomonas dyei</name>
    <dbReference type="NCBI Taxonomy" id="743699"/>
    <lineage>
        <taxon>Bacteria</taxon>
        <taxon>Pseudomonadati</taxon>
        <taxon>Pseudomonadota</taxon>
        <taxon>Gammaproteobacteria</taxon>
        <taxon>Lysobacterales</taxon>
        <taxon>Lysobacteraceae</taxon>
        <taxon>Xanthomonas</taxon>
    </lineage>
</organism>
<dbReference type="Proteomes" id="UP000238908">
    <property type="component" value="Unassembled WGS sequence"/>
</dbReference>
<feature type="compositionally biased region" description="Basic and acidic residues" evidence="1">
    <location>
        <begin position="62"/>
        <end position="77"/>
    </location>
</feature>
<evidence type="ECO:0000256" key="1">
    <source>
        <dbReference type="SAM" id="MobiDB-lite"/>
    </source>
</evidence>
<dbReference type="AlphaFoldDB" id="A0A2S7BZ87"/>
<accession>A0A2S7BZ87</accession>
<dbReference type="EMBL" id="MDEE01000033">
    <property type="protein sequence ID" value="PPU54540.1"/>
    <property type="molecule type" value="Genomic_DNA"/>
</dbReference>
<feature type="compositionally biased region" description="Low complexity" evidence="1">
    <location>
        <begin position="9"/>
        <end position="27"/>
    </location>
</feature>
<proteinExistence type="predicted"/>
<protein>
    <submittedName>
        <fullName evidence="2">Uncharacterized protein</fullName>
    </submittedName>
</protein>